<comment type="caution">
    <text evidence="2">The sequence shown here is derived from an EMBL/GenBank/DDBJ whole genome shotgun (WGS) entry which is preliminary data.</text>
</comment>
<dbReference type="Gene3D" id="1.10.150.130">
    <property type="match status" value="1"/>
</dbReference>
<dbReference type="PANTHER" id="PTHR35617:SF3">
    <property type="entry name" value="CORE-BINDING (CB) DOMAIN-CONTAINING PROTEIN"/>
    <property type="match status" value="1"/>
</dbReference>
<keyword evidence="3" id="KW-1185">Reference proteome</keyword>
<evidence type="ECO:0000313" key="2">
    <source>
        <dbReference type="EMBL" id="KAJ8299168.1"/>
    </source>
</evidence>
<evidence type="ECO:0000256" key="1">
    <source>
        <dbReference type="ARBA" id="ARBA00023125"/>
    </source>
</evidence>
<protein>
    <submittedName>
        <fullName evidence="2">Uncharacterized protein</fullName>
    </submittedName>
</protein>
<sequence length="188" mass="21504">IYSSGGTKDKDRFGKQILVVPLWRNQAWFPSLLQNASTSSHLQKGSHPLVKENAVNRMSCIRQSLQNTGISKQASEYICSSWKVSTCKQYDLAWNKWSSWCRRFKINPTKPSEAQIINYLSLLSNFRSYSVVNIHKCSIVQSLAAMGSNKFVISILLSRFLKGLWYRKTTRPRYSVTWDVCLLALTTA</sequence>
<proteinExistence type="predicted"/>
<reference evidence="2 3" key="1">
    <citation type="submission" date="2022-12" db="EMBL/GenBank/DDBJ databases">
        <title>Chromosome-level genome of Tegillarca granosa.</title>
        <authorList>
            <person name="Kim J."/>
        </authorList>
    </citation>
    <scope>NUCLEOTIDE SEQUENCE [LARGE SCALE GENOMIC DNA]</scope>
    <source>
        <strain evidence="2">Teg-2019</strain>
        <tissue evidence="2">Adductor muscle</tissue>
    </source>
</reference>
<accession>A0ABQ9E115</accession>
<organism evidence="2 3">
    <name type="scientific">Tegillarca granosa</name>
    <name type="common">Malaysian cockle</name>
    <name type="synonym">Anadara granosa</name>
    <dbReference type="NCBI Taxonomy" id="220873"/>
    <lineage>
        <taxon>Eukaryota</taxon>
        <taxon>Metazoa</taxon>
        <taxon>Spiralia</taxon>
        <taxon>Lophotrochozoa</taxon>
        <taxon>Mollusca</taxon>
        <taxon>Bivalvia</taxon>
        <taxon>Autobranchia</taxon>
        <taxon>Pteriomorphia</taxon>
        <taxon>Arcoida</taxon>
        <taxon>Arcoidea</taxon>
        <taxon>Arcidae</taxon>
        <taxon>Tegillarca</taxon>
    </lineage>
</organism>
<keyword evidence="1" id="KW-0238">DNA-binding</keyword>
<name>A0ABQ9E115_TEGGR</name>
<dbReference type="Proteomes" id="UP001217089">
    <property type="component" value="Unassembled WGS sequence"/>
</dbReference>
<gene>
    <name evidence="2" type="ORF">KUTeg_023228</name>
</gene>
<dbReference type="InterPro" id="IPR010998">
    <property type="entry name" value="Integrase_recombinase_N"/>
</dbReference>
<feature type="non-terminal residue" evidence="2">
    <location>
        <position position="1"/>
    </location>
</feature>
<evidence type="ECO:0000313" key="3">
    <source>
        <dbReference type="Proteomes" id="UP001217089"/>
    </source>
</evidence>
<dbReference type="PANTHER" id="PTHR35617">
    <property type="entry name" value="PHAGE_INTEGRASE DOMAIN-CONTAINING PROTEIN"/>
    <property type="match status" value="1"/>
</dbReference>
<dbReference type="SUPFAM" id="SSF47823">
    <property type="entry name" value="lambda integrase-like, N-terminal domain"/>
    <property type="match status" value="1"/>
</dbReference>
<dbReference type="EMBL" id="JARBDR010000921">
    <property type="protein sequence ID" value="KAJ8299168.1"/>
    <property type="molecule type" value="Genomic_DNA"/>
</dbReference>